<feature type="domain" description="MacB-like periplasmic core" evidence="9">
    <location>
        <begin position="20"/>
        <end position="243"/>
    </location>
</feature>
<feature type="transmembrane region" description="Helical" evidence="7">
    <location>
        <begin position="277"/>
        <end position="305"/>
    </location>
</feature>
<sequence length="404" mass="42737">MLYETVRLALQAILRNAFRSFLTVLGIVIGVAAVIAMVTVGQGSTDQVQADVSTLGTNLLMVRPGQPSHGPGSGVGGTAPALTLKDVDAIEEQIPSVAVATPSNSRAITAIAGNVNYTTTVTGTDNRFLVARDWSLASGREFYESELRSGASACILGETVRQKLFGHSDPVGVNIRLKQISCRVIGVLSVKGASSFGSDQDDIVLIPIRAFQRRIGGSQDVSMIYASIRNGISTDKAKGDIERLMRERRHVGPFEEDDFNVFDMKQISSMLTGITSVLTGLLSAVAAVSLLVGGIGIMNIMLVSVTERTREIGIRLAVGATEGQVLLQFLVESIVLSLIGGLLGIMLGLALGLLGTKLLSVPFAPNATLILAAFLFSAVVGIVFGYFPALRAARMDPIEALRHQ</sequence>
<feature type="transmembrane region" description="Helical" evidence="7">
    <location>
        <begin position="21"/>
        <end position="40"/>
    </location>
</feature>
<proteinExistence type="inferred from homology"/>
<keyword evidence="11" id="KW-1185">Reference proteome</keyword>
<evidence type="ECO:0000313" key="11">
    <source>
        <dbReference type="Proteomes" id="UP000094795"/>
    </source>
</evidence>
<accession>A0A1C1YQY2</accession>
<dbReference type="STRING" id="1480615.AWJ14_15215"/>
<keyword evidence="4 7" id="KW-1133">Transmembrane helix</keyword>
<dbReference type="RefSeq" id="WP_066184061.1">
    <property type="nucleotide sequence ID" value="NZ_LQZT01000049.1"/>
</dbReference>
<gene>
    <name evidence="10" type="ORF">AWJ14_15215</name>
</gene>
<organism evidence="10 11">
    <name type="scientific">Hoeflea olei</name>
    <dbReference type="NCBI Taxonomy" id="1480615"/>
    <lineage>
        <taxon>Bacteria</taxon>
        <taxon>Pseudomonadati</taxon>
        <taxon>Pseudomonadota</taxon>
        <taxon>Alphaproteobacteria</taxon>
        <taxon>Hyphomicrobiales</taxon>
        <taxon>Rhizobiaceae</taxon>
        <taxon>Hoeflea</taxon>
    </lineage>
</organism>
<dbReference type="PANTHER" id="PTHR30572:SF4">
    <property type="entry name" value="ABC TRANSPORTER PERMEASE YTRF"/>
    <property type="match status" value="1"/>
</dbReference>
<dbReference type="EMBL" id="LQZT01000049">
    <property type="protein sequence ID" value="OCW55826.1"/>
    <property type="molecule type" value="Genomic_DNA"/>
</dbReference>
<dbReference type="InterPro" id="IPR025857">
    <property type="entry name" value="MacB_PCD"/>
</dbReference>
<comment type="similarity">
    <text evidence="6">Belongs to the ABC-4 integral membrane protein family.</text>
</comment>
<dbReference type="Pfam" id="PF02687">
    <property type="entry name" value="FtsX"/>
    <property type="match status" value="1"/>
</dbReference>
<dbReference type="PANTHER" id="PTHR30572">
    <property type="entry name" value="MEMBRANE COMPONENT OF TRANSPORTER-RELATED"/>
    <property type="match status" value="1"/>
</dbReference>
<dbReference type="GO" id="GO:0022857">
    <property type="term" value="F:transmembrane transporter activity"/>
    <property type="evidence" value="ECO:0007669"/>
    <property type="project" value="TreeGrafter"/>
</dbReference>
<reference evidence="10 11" key="1">
    <citation type="submission" date="2015-12" db="EMBL/GenBank/DDBJ databases">
        <authorList>
            <person name="Shamseldin A."/>
            <person name="Moawad H."/>
            <person name="Abd El-Rahim W.M."/>
            <person name="Sadowsky M.J."/>
        </authorList>
    </citation>
    <scope>NUCLEOTIDE SEQUENCE [LARGE SCALE GENOMIC DNA]</scope>
    <source>
        <strain evidence="10 11">JC234</strain>
    </source>
</reference>
<name>A0A1C1YQY2_9HYPH</name>
<dbReference type="AlphaFoldDB" id="A0A1C1YQY2"/>
<dbReference type="InterPro" id="IPR050250">
    <property type="entry name" value="Macrolide_Exporter_MacB"/>
</dbReference>
<dbReference type="InterPro" id="IPR003838">
    <property type="entry name" value="ABC3_permease_C"/>
</dbReference>
<feature type="domain" description="ABC3 transporter permease C-terminal" evidence="8">
    <location>
        <begin position="284"/>
        <end position="397"/>
    </location>
</feature>
<evidence type="ECO:0000256" key="4">
    <source>
        <dbReference type="ARBA" id="ARBA00022989"/>
    </source>
</evidence>
<feature type="transmembrane region" description="Helical" evidence="7">
    <location>
        <begin position="367"/>
        <end position="387"/>
    </location>
</feature>
<dbReference type="OrthoDB" id="9770036at2"/>
<dbReference type="Pfam" id="PF12704">
    <property type="entry name" value="MacB_PCD"/>
    <property type="match status" value="1"/>
</dbReference>
<dbReference type="GO" id="GO:0005886">
    <property type="term" value="C:plasma membrane"/>
    <property type="evidence" value="ECO:0007669"/>
    <property type="project" value="UniProtKB-SubCell"/>
</dbReference>
<evidence type="ECO:0000259" key="8">
    <source>
        <dbReference type="Pfam" id="PF02687"/>
    </source>
</evidence>
<keyword evidence="2" id="KW-1003">Cell membrane</keyword>
<evidence type="ECO:0000256" key="2">
    <source>
        <dbReference type="ARBA" id="ARBA00022475"/>
    </source>
</evidence>
<keyword evidence="5 7" id="KW-0472">Membrane</keyword>
<feature type="transmembrane region" description="Helical" evidence="7">
    <location>
        <begin position="326"/>
        <end position="355"/>
    </location>
</feature>
<evidence type="ECO:0000313" key="10">
    <source>
        <dbReference type="EMBL" id="OCW55826.1"/>
    </source>
</evidence>
<evidence type="ECO:0000256" key="5">
    <source>
        <dbReference type="ARBA" id="ARBA00023136"/>
    </source>
</evidence>
<evidence type="ECO:0000256" key="6">
    <source>
        <dbReference type="ARBA" id="ARBA00038076"/>
    </source>
</evidence>
<keyword evidence="3 7" id="KW-0812">Transmembrane</keyword>
<evidence type="ECO:0000256" key="1">
    <source>
        <dbReference type="ARBA" id="ARBA00004651"/>
    </source>
</evidence>
<evidence type="ECO:0000259" key="9">
    <source>
        <dbReference type="Pfam" id="PF12704"/>
    </source>
</evidence>
<evidence type="ECO:0000256" key="7">
    <source>
        <dbReference type="SAM" id="Phobius"/>
    </source>
</evidence>
<protein>
    <submittedName>
        <fullName evidence="10">Multidrug ABC transporter substrate-binding protein</fullName>
    </submittedName>
</protein>
<dbReference type="Proteomes" id="UP000094795">
    <property type="component" value="Unassembled WGS sequence"/>
</dbReference>
<comment type="caution">
    <text evidence="10">The sequence shown here is derived from an EMBL/GenBank/DDBJ whole genome shotgun (WGS) entry which is preliminary data.</text>
</comment>
<evidence type="ECO:0000256" key="3">
    <source>
        <dbReference type="ARBA" id="ARBA00022692"/>
    </source>
</evidence>
<comment type="subcellular location">
    <subcellularLocation>
        <location evidence="1">Cell membrane</location>
        <topology evidence="1">Multi-pass membrane protein</topology>
    </subcellularLocation>
</comment>